<dbReference type="EMBL" id="PVTX01000010">
    <property type="protein sequence ID" value="PRZ04372.1"/>
    <property type="molecule type" value="Genomic_DNA"/>
</dbReference>
<evidence type="ECO:0000256" key="1">
    <source>
        <dbReference type="SAM" id="SignalP"/>
    </source>
</evidence>
<feature type="chain" id="PRO_5045147215" description="Gram-positive cocci surface proteins LPxTG domain-containing protein" evidence="1">
    <location>
        <begin position="27"/>
        <end position="211"/>
    </location>
</feature>
<dbReference type="Proteomes" id="UP000239895">
    <property type="component" value="Unassembled WGS sequence"/>
</dbReference>
<feature type="signal peptide" evidence="1">
    <location>
        <begin position="1"/>
        <end position="26"/>
    </location>
</feature>
<gene>
    <name evidence="2" type="ORF">BCL65_11033</name>
</gene>
<accession>A0ABX5EAS5</accession>
<dbReference type="RefSeq" id="WP_106269150.1">
    <property type="nucleotide sequence ID" value="NZ_PVTX01000010.1"/>
</dbReference>
<sequence length="211" mass="21331">MTRGRTTTLVAGAGLAAALLGAGAAAGPSVGAPDDTAEVWLSVDGESWAQELRTPLLDPDRLWVPGDVRRASLLVRHDGAGPARGTVTTSVRGHPALAEAFDVRVRAGQNTWNADGSAPVVVGQDDELPVELEIALEPGAGNDTQGESVRLDVDVVLAGDSVAHESRPGTPLDLLPRTGADAGPVLALALVAVAAGIAARAAGRHRGSDDG</sequence>
<keyword evidence="3" id="KW-1185">Reference proteome</keyword>
<name>A0ABX5EAS5_9MICO</name>
<organism evidence="2 3">
    <name type="scientific">Isoptericola halotolerans</name>
    <dbReference type="NCBI Taxonomy" id="300560"/>
    <lineage>
        <taxon>Bacteria</taxon>
        <taxon>Bacillati</taxon>
        <taxon>Actinomycetota</taxon>
        <taxon>Actinomycetes</taxon>
        <taxon>Micrococcales</taxon>
        <taxon>Promicromonosporaceae</taxon>
        <taxon>Isoptericola</taxon>
    </lineage>
</organism>
<protein>
    <recommendedName>
        <fullName evidence="4">Gram-positive cocci surface proteins LPxTG domain-containing protein</fullName>
    </recommendedName>
</protein>
<reference evidence="2 3" key="1">
    <citation type="submission" date="2018-03" db="EMBL/GenBank/DDBJ databases">
        <title>Comparative analysis of microorganisms from saline springs in Andes Mountain Range, Colombia.</title>
        <authorList>
            <person name="Rubin E."/>
        </authorList>
    </citation>
    <scope>NUCLEOTIDE SEQUENCE [LARGE SCALE GENOMIC DNA]</scope>
    <source>
        <strain evidence="2 3">CG 23</strain>
    </source>
</reference>
<comment type="caution">
    <text evidence="2">The sequence shown here is derived from an EMBL/GenBank/DDBJ whole genome shotgun (WGS) entry which is preliminary data.</text>
</comment>
<proteinExistence type="predicted"/>
<evidence type="ECO:0008006" key="4">
    <source>
        <dbReference type="Google" id="ProtNLM"/>
    </source>
</evidence>
<evidence type="ECO:0000313" key="3">
    <source>
        <dbReference type="Proteomes" id="UP000239895"/>
    </source>
</evidence>
<evidence type="ECO:0000313" key="2">
    <source>
        <dbReference type="EMBL" id="PRZ04372.1"/>
    </source>
</evidence>
<keyword evidence="1" id="KW-0732">Signal</keyword>